<protein>
    <submittedName>
        <fullName evidence="2">Uncharacterized protein</fullName>
    </submittedName>
</protein>
<dbReference type="RefSeq" id="XP_073785908.1">
    <property type="nucleotide sequence ID" value="XM_073929807.1"/>
</dbReference>
<evidence type="ECO:0000313" key="1">
    <source>
        <dbReference type="Proteomes" id="UP000000437"/>
    </source>
</evidence>
<keyword evidence="1" id="KW-1185">Reference proteome</keyword>
<accession>A0AC58HV94</accession>
<gene>
    <name evidence="2" type="primary">LOC137488308</name>
</gene>
<reference evidence="2" key="1">
    <citation type="submission" date="2025-08" db="UniProtKB">
        <authorList>
            <consortium name="RefSeq"/>
        </authorList>
    </citation>
    <scope>IDENTIFICATION</scope>
    <source>
        <strain evidence="2">Tuebingen</strain>
        <tissue evidence="2">Fibroblasts and whole tissue</tissue>
    </source>
</reference>
<evidence type="ECO:0000313" key="2">
    <source>
        <dbReference type="RefSeq" id="XP_073785908.1"/>
    </source>
</evidence>
<sequence length="187" mass="21705">MSGQVDLANARERGEEASLLRHFPYTPSLNRPVIRRMRVQKKTLTLKDEKLALTRRRRLTAAQRGLDSSCERQTERERERERERKAKKRRERGEKRCAKLEKEKQDLVEELATYKSLNTTLQYNIDEVLQRAFSKKAPSFLSIPSGSFESTPERSDELPNGSEDNNNTYEPMRLYEVNGDKSVSVTG</sequence>
<dbReference type="Proteomes" id="UP000000437">
    <property type="component" value="Chromosome 18"/>
</dbReference>
<organism evidence="1 2">
    <name type="scientific">Danio rerio</name>
    <name type="common">Zebrafish</name>
    <name type="synonym">Brachydanio rerio</name>
    <dbReference type="NCBI Taxonomy" id="7955"/>
    <lineage>
        <taxon>Eukaryota</taxon>
        <taxon>Metazoa</taxon>
        <taxon>Chordata</taxon>
        <taxon>Craniata</taxon>
        <taxon>Vertebrata</taxon>
        <taxon>Euteleostomi</taxon>
        <taxon>Actinopterygii</taxon>
        <taxon>Neopterygii</taxon>
        <taxon>Teleostei</taxon>
        <taxon>Ostariophysi</taxon>
        <taxon>Cypriniformes</taxon>
        <taxon>Danionidae</taxon>
        <taxon>Danioninae</taxon>
        <taxon>Danio</taxon>
    </lineage>
</organism>
<name>A0AC58HV94_DANRE</name>
<proteinExistence type="predicted"/>